<dbReference type="InterPro" id="IPR051448">
    <property type="entry name" value="CdaR-like_regulators"/>
</dbReference>
<accession>A0A852R1V3</accession>
<dbReference type="Pfam" id="PF13556">
    <property type="entry name" value="HTH_30"/>
    <property type="match status" value="1"/>
</dbReference>
<dbReference type="Proteomes" id="UP000586095">
    <property type="component" value="Unassembled WGS sequence"/>
</dbReference>
<dbReference type="InterPro" id="IPR012914">
    <property type="entry name" value="PucR_dom"/>
</dbReference>
<protein>
    <recommendedName>
        <fullName evidence="5">PucR family transcriptional regulator</fullName>
    </recommendedName>
</protein>
<feature type="domain" description="Purine catabolism PurC-like" evidence="1">
    <location>
        <begin position="48"/>
        <end position="147"/>
    </location>
</feature>
<feature type="domain" description="PucR C-terminal helix-turn-helix" evidence="2">
    <location>
        <begin position="490"/>
        <end position="545"/>
    </location>
</feature>
<keyword evidence="4" id="KW-1185">Reference proteome</keyword>
<evidence type="ECO:0008006" key="5">
    <source>
        <dbReference type="Google" id="ProtNLM"/>
    </source>
</evidence>
<reference evidence="3 4" key="1">
    <citation type="submission" date="2020-07" db="EMBL/GenBank/DDBJ databases">
        <title>Sequencing the genomes of 1000 actinobacteria strains.</title>
        <authorList>
            <person name="Klenk H.-P."/>
        </authorList>
    </citation>
    <scope>NUCLEOTIDE SEQUENCE [LARGE SCALE GENOMIC DNA]</scope>
    <source>
        <strain evidence="3 4">DSM 17380</strain>
    </source>
</reference>
<sequence length="567" mass="60734">MHDGPDYLDRATVPLATLLDEPTLQAELASPAPGVLRSDRALAARIRSTPVAAAIVIELDDPGQYMLPGDLLMVTGLAFSDDAEHDRDYVARLRASGVSALVFGLEPVHAAVPPTLLAACREANFPLIVLPPPIYFAAVTSIVNRALETERTRALEQMNTLARHLTEAVLQHRPAQRLVERLAAEPGSWAALRIGDELYLGGDVPDEVALAEVFAEFDERLRRPRGAKGGASTVFTTVRAGGAEYEVAAHEATPRTSRNRSVDGNAILTVARAPRLTRIDLTALQLAANLVGLLLQLPAAQSMAVDQLLMQLLMERHGSQLLGAERDRFARLLANSLGGGARTAHAVIAMRDPNAATSGDPVPVGETVASDTNWLRQLLHTPLVEHRSKQLRAFVASVPTQGEFQHARQLGWLLAVSRPHPLLELPSAMQEAEVLARAALHIGAHIDGTAPPAEASWPIGAAADPAVARAAAAHWLAPILTAESTEQRAALTVWLHQHGSWDRSARELGLHRNTVRRLVGEAQLRLGRDLDDPLERARVLLALTALGDDRASDSAEHTAAARGGGPS</sequence>
<dbReference type="PANTHER" id="PTHR33744:SF1">
    <property type="entry name" value="DNA-BINDING TRANSCRIPTIONAL ACTIVATOR ADER"/>
    <property type="match status" value="1"/>
</dbReference>
<dbReference type="AlphaFoldDB" id="A0A852R1V3"/>
<gene>
    <name evidence="3" type="ORF">BJ960_000438</name>
</gene>
<dbReference type="Pfam" id="PF07905">
    <property type="entry name" value="PucR"/>
    <property type="match status" value="1"/>
</dbReference>
<dbReference type="EMBL" id="JACCBD010000001">
    <property type="protein sequence ID" value="NYD25635.1"/>
    <property type="molecule type" value="Genomic_DNA"/>
</dbReference>
<name>A0A852R1V3_9MICO</name>
<dbReference type="Gene3D" id="1.10.10.2840">
    <property type="entry name" value="PucR C-terminal helix-turn-helix domain"/>
    <property type="match status" value="1"/>
</dbReference>
<evidence type="ECO:0000313" key="3">
    <source>
        <dbReference type="EMBL" id="NYD25635.1"/>
    </source>
</evidence>
<evidence type="ECO:0000259" key="2">
    <source>
        <dbReference type="Pfam" id="PF13556"/>
    </source>
</evidence>
<proteinExistence type="predicted"/>
<comment type="caution">
    <text evidence="3">The sequence shown here is derived from an EMBL/GenBank/DDBJ whole genome shotgun (WGS) entry which is preliminary data.</text>
</comment>
<evidence type="ECO:0000259" key="1">
    <source>
        <dbReference type="Pfam" id="PF07905"/>
    </source>
</evidence>
<organism evidence="3 4">
    <name type="scientific">Leucobacter aridicollis</name>
    <dbReference type="NCBI Taxonomy" id="283878"/>
    <lineage>
        <taxon>Bacteria</taxon>
        <taxon>Bacillati</taxon>
        <taxon>Actinomycetota</taxon>
        <taxon>Actinomycetes</taxon>
        <taxon>Micrococcales</taxon>
        <taxon>Microbacteriaceae</taxon>
        <taxon>Leucobacter</taxon>
    </lineage>
</organism>
<evidence type="ECO:0000313" key="4">
    <source>
        <dbReference type="Proteomes" id="UP000586095"/>
    </source>
</evidence>
<dbReference type="PANTHER" id="PTHR33744">
    <property type="entry name" value="CARBOHYDRATE DIACID REGULATOR"/>
    <property type="match status" value="1"/>
</dbReference>
<dbReference type="RefSeq" id="WP_185986071.1">
    <property type="nucleotide sequence ID" value="NZ_BAAALZ010000003.1"/>
</dbReference>
<dbReference type="InterPro" id="IPR042070">
    <property type="entry name" value="PucR_C-HTH_sf"/>
</dbReference>
<dbReference type="InterPro" id="IPR025736">
    <property type="entry name" value="PucR_C-HTH_dom"/>
</dbReference>